<accession>A0A8H6CCK2</accession>
<comment type="caution">
    <text evidence="1">The sequence shown here is derived from an EMBL/GenBank/DDBJ whole genome shotgun (WGS) entry which is preliminary data.</text>
</comment>
<dbReference type="RefSeq" id="XP_037150397.1">
    <property type="nucleotide sequence ID" value="XM_037293568.1"/>
</dbReference>
<proteinExistence type="predicted"/>
<reference evidence="1 2" key="1">
    <citation type="journal article" date="2020" name="Genomics">
        <title>Complete, high-quality genomes from long-read metagenomic sequencing of two wolf lichen thalli reveals enigmatic genome architecture.</title>
        <authorList>
            <person name="McKenzie S.K."/>
            <person name="Walston R.F."/>
            <person name="Allen J.L."/>
        </authorList>
    </citation>
    <scope>NUCLEOTIDE SEQUENCE [LARGE SCALE GENOMIC DNA]</scope>
    <source>
        <strain evidence="1">WasteWater1</strain>
    </source>
</reference>
<evidence type="ECO:0000313" key="2">
    <source>
        <dbReference type="Proteomes" id="UP000593566"/>
    </source>
</evidence>
<gene>
    <name evidence="1" type="ORF">HO133_002643</name>
</gene>
<organism evidence="1 2">
    <name type="scientific">Letharia lupina</name>
    <dbReference type="NCBI Taxonomy" id="560253"/>
    <lineage>
        <taxon>Eukaryota</taxon>
        <taxon>Fungi</taxon>
        <taxon>Dikarya</taxon>
        <taxon>Ascomycota</taxon>
        <taxon>Pezizomycotina</taxon>
        <taxon>Lecanoromycetes</taxon>
        <taxon>OSLEUM clade</taxon>
        <taxon>Lecanoromycetidae</taxon>
        <taxon>Lecanorales</taxon>
        <taxon>Lecanorineae</taxon>
        <taxon>Parmeliaceae</taxon>
        <taxon>Letharia</taxon>
    </lineage>
</organism>
<dbReference type="EMBL" id="JACCJB010000015">
    <property type="protein sequence ID" value="KAF6220962.1"/>
    <property type="molecule type" value="Genomic_DNA"/>
</dbReference>
<sequence length="74" mass="8544">MSKYPEVQVVLGWEPADASTQPLEDYMYRWGESTPDPAFEDGKTAFCVYTYEQPNDLESVISQSFRILRTVLDM</sequence>
<protein>
    <submittedName>
        <fullName evidence="1">Uncharacterized protein</fullName>
    </submittedName>
</protein>
<dbReference type="Proteomes" id="UP000593566">
    <property type="component" value="Unassembled WGS sequence"/>
</dbReference>
<name>A0A8H6CCK2_9LECA</name>
<dbReference type="AlphaFoldDB" id="A0A8H6CCK2"/>
<keyword evidence="2" id="KW-1185">Reference proteome</keyword>
<dbReference type="GeneID" id="59331055"/>
<evidence type="ECO:0000313" key="1">
    <source>
        <dbReference type="EMBL" id="KAF6220962.1"/>
    </source>
</evidence>